<keyword evidence="2" id="KW-0732">Signal</keyword>
<proteinExistence type="predicted"/>
<dbReference type="Proteomes" id="UP001165189">
    <property type="component" value="Unassembled WGS sequence"/>
</dbReference>
<gene>
    <name evidence="3" type="ORF">Aory05_000485800</name>
</gene>
<name>A0ABQ6KLH3_ASPOZ</name>
<sequence>MKRLTLSMLRLVVPATFEVMILRLSGILAANNDSNDGNYYVQNHGHYTRGSDVGCDECGQYQEYKLTKSHGHLQQQGLKVRVPKACDDNSGELELCQSWVLGSPGTESTHACKSTIRQIHAEGVQDEEPGLGVQYSVDHLIPKEFFRHRCRTSLVLECSLYCNCSFGLREERCFGGGVGENEEEDEGITRGDASKHEKQKAPALQSRRRISNSPCDDTADNVRDTVTDEPGCLSTERSVKSVTHILYYRVL</sequence>
<organism evidence="3 4">
    <name type="scientific">Aspergillus oryzae var. brunneus</name>
    <dbReference type="NCBI Taxonomy" id="332754"/>
    <lineage>
        <taxon>Eukaryota</taxon>
        <taxon>Fungi</taxon>
        <taxon>Dikarya</taxon>
        <taxon>Ascomycota</taxon>
        <taxon>Pezizomycotina</taxon>
        <taxon>Eurotiomycetes</taxon>
        <taxon>Eurotiomycetidae</taxon>
        <taxon>Eurotiales</taxon>
        <taxon>Aspergillaceae</taxon>
        <taxon>Aspergillus</taxon>
        <taxon>Aspergillus subgen. Circumdati</taxon>
    </lineage>
</organism>
<evidence type="ECO:0000256" key="2">
    <source>
        <dbReference type="SAM" id="SignalP"/>
    </source>
</evidence>
<evidence type="ECO:0000313" key="4">
    <source>
        <dbReference type="Proteomes" id="UP001165189"/>
    </source>
</evidence>
<feature type="chain" id="PRO_5047008562" evidence="2">
    <location>
        <begin position="30"/>
        <end position="251"/>
    </location>
</feature>
<protein>
    <submittedName>
        <fullName evidence="3">Unnamed protein product</fullName>
    </submittedName>
</protein>
<feature type="region of interest" description="Disordered" evidence="1">
    <location>
        <begin position="179"/>
        <end position="222"/>
    </location>
</feature>
<keyword evidence="4" id="KW-1185">Reference proteome</keyword>
<accession>A0ABQ6KLH3</accession>
<reference evidence="3" key="1">
    <citation type="submission" date="2023-04" db="EMBL/GenBank/DDBJ databases">
        <title>Aspergillus oryzae var. brunneus NBRC 4377.</title>
        <authorList>
            <person name="Ichikawa N."/>
            <person name="Sato H."/>
            <person name="Tonouchi N."/>
        </authorList>
    </citation>
    <scope>NUCLEOTIDE SEQUENCE</scope>
    <source>
        <strain evidence="3">NBRC 4377</strain>
    </source>
</reference>
<evidence type="ECO:0000256" key="1">
    <source>
        <dbReference type="SAM" id="MobiDB-lite"/>
    </source>
</evidence>
<comment type="caution">
    <text evidence="3">The sequence shown here is derived from an EMBL/GenBank/DDBJ whole genome shotgun (WGS) entry which is preliminary data.</text>
</comment>
<feature type="signal peptide" evidence="2">
    <location>
        <begin position="1"/>
        <end position="29"/>
    </location>
</feature>
<feature type="compositionally biased region" description="Basic and acidic residues" evidence="1">
    <location>
        <begin position="187"/>
        <end position="200"/>
    </location>
</feature>
<dbReference type="EMBL" id="BSYB01000017">
    <property type="protein sequence ID" value="GMG46003.1"/>
    <property type="molecule type" value="Genomic_DNA"/>
</dbReference>
<evidence type="ECO:0000313" key="3">
    <source>
        <dbReference type="EMBL" id="GMG46003.1"/>
    </source>
</evidence>